<dbReference type="Proteomes" id="UP000078559">
    <property type="component" value="Chromosome 7"/>
</dbReference>
<dbReference type="EMBL" id="CM003104">
    <property type="protein sequence ID" value="KUI71655.1"/>
    <property type="molecule type" value="Genomic_DNA"/>
</dbReference>
<feature type="compositionally biased region" description="Low complexity" evidence="1">
    <location>
        <begin position="173"/>
        <end position="182"/>
    </location>
</feature>
<protein>
    <submittedName>
        <fullName evidence="2">Uncharacterized protein</fullName>
    </submittedName>
</protein>
<dbReference type="SMR" id="A0A194W6F4"/>
<evidence type="ECO:0000256" key="1">
    <source>
        <dbReference type="SAM" id="MobiDB-lite"/>
    </source>
</evidence>
<dbReference type="AlphaFoldDB" id="A0A194W6F4"/>
<keyword evidence="3" id="KW-1185">Reference proteome</keyword>
<name>A0A194W6F4_CYTMA</name>
<accession>A0A194W6F4</accession>
<sequence length="319" mass="34879">MAFGASVSALLETYDNCLSLLKAFKQRNQYNNASRKLSKASKQQALLKHSLKADRKKVERAYTSRLSVAGSSFEKGDSKSRSALSKVLKKLNAAIAKLMRLASQSQTPAFDYQSLMTLSNSSRVQAIKTFDQLSHRLGSKPSGGSAASTASSSKTARPSTTAKTTKSSRSKASKSTSSSATSKPDRHHKKGPRVPRANGDGSSDARKPEPKDSRRDDGLTGTSRTPVPTTPVPDLATNGNDDRVGGTLGRRASLMNRFSFASMSSDSTRLGEIPERKWHRRYDPLDGSLDEYNTPIMYPLRPYQPQAKERKFLGLFRRG</sequence>
<feature type="region of interest" description="Disordered" evidence="1">
    <location>
        <begin position="135"/>
        <end position="248"/>
    </location>
</feature>
<reference evidence="2" key="1">
    <citation type="submission" date="2014-12" db="EMBL/GenBank/DDBJ databases">
        <title>Genome Sequence of Valsa Canker Pathogens Uncovers a Specific Adaption of Colonization on Woody Bark.</title>
        <authorList>
            <person name="Yin Z."/>
            <person name="Liu H."/>
            <person name="Gao X."/>
            <person name="Li Z."/>
            <person name="Song N."/>
            <person name="Ke X."/>
            <person name="Dai Q."/>
            <person name="Wu Y."/>
            <person name="Sun Y."/>
            <person name="Xu J.-R."/>
            <person name="Kang Z.K."/>
            <person name="Wang L."/>
            <person name="Huang L."/>
        </authorList>
    </citation>
    <scope>NUCLEOTIDE SEQUENCE [LARGE SCALE GENOMIC DNA]</scope>
    <source>
        <strain evidence="2">03-8</strain>
    </source>
</reference>
<feature type="compositionally biased region" description="Basic and acidic residues" evidence="1">
    <location>
        <begin position="203"/>
        <end position="218"/>
    </location>
</feature>
<organism evidence="2 3">
    <name type="scientific">Cytospora mali</name>
    <name type="common">Apple Valsa canker fungus</name>
    <name type="synonym">Valsa mali</name>
    <dbReference type="NCBI Taxonomy" id="578113"/>
    <lineage>
        <taxon>Eukaryota</taxon>
        <taxon>Fungi</taxon>
        <taxon>Dikarya</taxon>
        <taxon>Ascomycota</taxon>
        <taxon>Pezizomycotina</taxon>
        <taxon>Sordariomycetes</taxon>
        <taxon>Sordariomycetidae</taxon>
        <taxon>Diaporthales</taxon>
        <taxon>Cytosporaceae</taxon>
        <taxon>Cytospora</taxon>
    </lineage>
</organism>
<evidence type="ECO:0000313" key="3">
    <source>
        <dbReference type="Proteomes" id="UP000078559"/>
    </source>
</evidence>
<evidence type="ECO:0000313" key="2">
    <source>
        <dbReference type="EMBL" id="KUI71655.1"/>
    </source>
</evidence>
<proteinExistence type="predicted"/>
<dbReference type="OrthoDB" id="5226911at2759"/>
<feature type="compositionally biased region" description="Low complexity" evidence="1">
    <location>
        <begin position="139"/>
        <end position="165"/>
    </location>
</feature>
<gene>
    <name evidence="2" type="ORF">VM1G_06652</name>
</gene>